<keyword evidence="4" id="KW-1185">Reference proteome</keyword>
<organism evidence="3 4">
    <name type="scientific">Holtiella tumoricola</name>
    <dbReference type="NCBI Taxonomy" id="3018743"/>
    <lineage>
        <taxon>Bacteria</taxon>
        <taxon>Bacillati</taxon>
        <taxon>Bacillota</taxon>
        <taxon>Clostridia</taxon>
        <taxon>Lachnospirales</taxon>
        <taxon>Cellulosilyticaceae</taxon>
        <taxon>Holtiella</taxon>
    </lineage>
</organism>
<feature type="domain" description="N-acetyltransferase" evidence="2">
    <location>
        <begin position="2"/>
        <end position="138"/>
    </location>
</feature>
<keyword evidence="1" id="KW-0472">Membrane</keyword>
<feature type="transmembrane region" description="Helical" evidence="1">
    <location>
        <begin position="197"/>
        <end position="219"/>
    </location>
</feature>
<dbReference type="AlphaFoldDB" id="A0AA42J2I6"/>
<accession>A0AA42J2I6</accession>
<protein>
    <submittedName>
        <fullName evidence="3">GNAT family N-acetyltransferase</fullName>
        <ecNumber evidence="3">2.3.1.-</ecNumber>
    </submittedName>
</protein>
<keyword evidence="3" id="KW-0012">Acyltransferase</keyword>
<reference evidence="3" key="1">
    <citation type="journal article" date="2023" name="Int. J. Syst. Evol. Microbiol.">
        <title>&lt;i&gt;Holtiella tumoricola&lt;/i&gt; gen. nov. sp. nov., isolated from a human clinical sample.</title>
        <authorList>
            <person name="Allen-Vercoe E."/>
            <person name="Daigneault M.C."/>
            <person name="Vancuren S.J."/>
            <person name="Cochrane K."/>
            <person name="O'Neal L.L."/>
            <person name="Sankaranarayanan K."/>
            <person name="Lawson P.A."/>
        </authorList>
    </citation>
    <scope>NUCLEOTIDE SEQUENCE</scope>
    <source>
        <strain evidence="3">CC70A</strain>
    </source>
</reference>
<sequence>MIVVRKMEPSEASAVKKVGQRAFGIVESLFVTKPKEAMIALLDDKIVGGIIIKYIVSDRKKIGYYDGAFIDSDYQGLGIGNKLYAETTKYLWEQGCDALCALVKDDNVGSWKLFLNNGFSQTSIKEGIHQLGLGTMLKTYFTTPFFIANGMEFYLAVKEQSVQSKVCKTGSQIGLYLLVNFLLILPTLFMGRSNFGLFISAYMVLLIGGVLFSYIGTLFSKRQWYFRMNSGGAALAAFINLSGAFPMIGSWYPEKYENTQAFKKDMGISALWEWLFVLGVTFIALLLEPLYFRYMAQIGGVFLIFRILIFYPFESFGGRRVYLWNKGWYGVLTVLSILLLMFS</sequence>
<feature type="transmembrane region" description="Helical" evidence="1">
    <location>
        <begin position="271"/>
        <end position="287"/>
    </location>
</feature>
<dbReference type="PROSITE" id="PS51186">
    <property type="entry name" value="GNAT"/>
    <property type="match status" value="1"/>
</dbReference>
<evidence type="ECO:0000256" key="1">
    <source>
        <dbReference type="SAM" id="Phobius"/>
    </source>
</evidence>
<feature type="transmembrane region" description="Helical" evidence="1">
    <location>
        <begin position="323"/>
        <end position="342"/>
    </location>
</feature>
<dbReference type="RefSeq" id="WP_271013268.1">
    <property type="nucleotide sequence ID" value="NZ_JAQIFT010000062.1"/>
</dbReference>
<dbReference type="EMBL" id="JAQIFT010000062">
    <property type="protein sequence ID" value="MDA3733445.1"/>
    <property type="molecule type" value="Genomic_DNA"/>
</dbReference>
<feature type="transmembrane region" description="Helical" evidence="1">
    <location>
        <begin position="231"/>
        <end position="251"/>
    </location>
</feature>
<dbReference type="InterPro" id="IPR016181">
    <property type="entry name" value="Acyl_CoA_acyltransferase"/>
</dbReference>
<keyword evidence="1" id="KW-0812">Transmembrane</keyword>
<feature type="transmembrane region" description="Helical" evidence="1">
    <location>
        <begin position="173"/>
        <end position="191"/>
    </location>
</feature>
<keyword evidence="3" id="KW-0808">Transferase</keyword>
<dbReference type="EC" id="2.3.1.-" evidence="3"/>
<evidence type="ECO:0000313" key="4">
    <source>
        <dbReference type="Proteomes" id="UP001169242"/>
    </source>
</evidence>
<dbReference type="Gene3D" id="3.40.630.30">
    <property type="match status" value="1"/>
</dbReference>
<dbReference type="Pfam" id="PF00583">
    <property type="entry name" value="Acetyltransf_1"/>
    <property type="match status" value="1"/>
</dbReference>
<dbReference type="CDD" id="cd04301">
    <property type="entry name" value="NAT_SF"/>
    <property type="match status" value="1"/>
</dbReference>
<dbReference type="SUPFAM" id="SSF55729">
    <property type="entry name" value="Acyl-CoA N-acyltransferases (Nat)"/>
    <property type="match status" value="1"/>
</dbReference>
<dbReference type="InterPro" id="IPR000182">
    <property type="entry name" value="GNAT_dom"/>
</dbReference>
<dbReference type="GO" id="GO:0016747">
    <property type="term" value="F:acyltransferase activity, transferring groups other than amino-acyl groups"/>
    <property type="evidence" value="ECO:0007669"/>
    <property type="project" value="InterPro"/>
</dbReference>
<proteinExistence type="predicted"/>
<evidence type="ECO:0000313" key="3">
    <source>
        <dbReference type="EMBL" id="MDA3733445.1"/>
    </source>
</evidence>
<name>A0AA42J2I6_9FIRM</name>
<gene>
    <name evidence="3" type="ORF">PBV87_18355</name>
</gene>
<evidence type="ECO:0000259" key="2">
    <source>
        <dbReference type="PROSITE" id="PS51186"/>
    </source>
</evidence>
<keyword evidence="1" id="KW-1133">Transmembrane helix</keyword>
<comment type="caution">
    <text evidence="3">The sequence shown here is derived from an EMBL/GenBank/DDBJ whole genome shotgun (WGS) entry which is preliminary data.</text>
</comment>
<feature type="transmembrane region" description="Helical" evidence="1">
    <location>
        <begin position="294"/>
        <end position="311"/>
    </location>
</feature>
<dbReference type="Proteomes" id="UP001169242">
    <property type="component" value="Unassembled WGS sequence"/>
</dbReference>